<dbReference type="InterPro" id="IPR039425">
    <property type="entry name" value="RNA_pol_sigma-70-like"/>
</dbReference>
<evidence type="ECO:0000259" key="6">
    <source>
        <dbReference type="Pfam" id="PF04542"/>
    </source>
</evidence>
<dbReference type="InterPro" id="IPR014325">
    <property type="entry name" value="RNA_pol_sigma-E_actinobac"/>
</dbReference>
<dbReference type="Gene3D" id="1.10.1740.10">
    <property type="match status" value="1"/>
</dbReference>
<dbReference type="SUPFAM" id="SSF88946">
    <property type="entry name" value="Sigma2 domain of RNA polymerase sigma factors"/>
    <property type="match status" value="1"/>
</dbReference>
<feature type="domain" description="RNA polymerase sigma-70 region 2" evidence="6">
    <location>
        <begin position="17"/>
        <end position="81"/>
    </location>
</feature>
<dbReference type="InterPro" id="IPR013325">
    <property type="entry name" value="RNA_pol_sigma_r2"/>
</dbReference>
<dbReference type="NCBIfam" id="TIGR02983">
    <property type="entry name" value="SigE-fam_strep"/>
    <property type="match status" value="1"/>
</dbReference>
<sequence>MRSDDEDRREFSEYFAARRDMVRRSAYLMCGDWHWADDLAQAAFIRLASAWHRVRDPQALDAFVRTCLVRSYLAETRRVWRRRERMVADPPELAGVDDDAESVTRRVVFARALREVPPRQRVTLICRYYHELDVAETAAVLGCSEGTVKSQTARGLATLRRVLGDAVPPLVSVTGGKGMSQETTI</sequence>
<dbReference type="InterPro" id="IPR036388">
    <property type="entry name" value="WH-like_DNA-bd_sf"/>
</dbReference>
<comment type="caution">
    <text evidence="8">The sequence shown here is derived from an EMBL/GenBank/DDBJ whole genome shotgun (WGS) entry which is preliminary data.</text>
</comment>
<evidence type="ECO:0000313" key="8">
    <source>
        <dbReference type="EMBL" id="GIG86120.1"/>
    </source>
</evidence>
<dbReference type="InterPro" id="IPR014284">
    <property type="entry name" value="RNA_pol_sigma-70_dom"/>
</dbReference>
<accession>A0ABQ4DUJ2</accession>
<dbReference type="CDD" id="cd06171">
    <property type="entry name" value="Sigma70_r4"/>
    <property type="match status" value="1"/>
</dbReference>
<keyword evidence="4" id="KW-0238">DNA-binding</keyword>
<dbReference type="InterPro" id="IPR013324">
    <property type="entry name" value="RNA_pol_sigma_r3/r4-like"/>
</dbReference>
<proteinExistence type="inferred from homology"/>
<keyword evidence="3" id="KW-0731">Sigma factor</keyword>
<dbReference type="InterPro" id="IPR013249">
    <property type="entry name" value="RNA_pol_sigma70_r4_t2"/>
</dbReference>
<protein>
    <submittedName>
        <fullName evidence="8">RNA polymerase sigma24 factor</fullName>
    </submittedName>
</protein>
<keyword evidence="9" id="KW-1185">Reference proteome</keyword>
<comment type="similarity">
    <text evidence="1">Belongs to the sigma-70 factor family. ECF subfamily.</text>
</comment>
<keyword evidence="2" id="KW-0805">Transcription regulation</keyword>
<gene>
    <name evidence="8" type="primary">rpoE_6</name>
    <name evidence="8" type="ORF">Pen02_10560</name>
</gene>
<evidence type="ECO:0000313" key="9">
    <source>
        <dbReference type="Proteomes" id="UP000646749"/>
    </source>
</evidence>
<feature type="domain" description="RNA polymerase sigma factor 70 region 4 type 2" evidence="7">
    <location>
        <begin position="109"/>
        <end position="159"/>
    </location>
</feature>
<evidence type="ECO:0000256" key="4">
    <source>
        <dbReference type="ARBA" id="ARBA00023125"/>
    </source>
</evidence>
<dbReference type="Gene3D" id="1.10.10.10">
    <property type="entry name" value="Winged helix-like DNA-binding domain superfamily/Winged helix DNA-binding domain"/>
    <property type="match status" value="1"/>
</dbReference>
<dbReference type="PANTHER" id="PTHR43133:SF50">
    <property type="entry name" value="ECF RNA POLYMERASE SIGMA FACTOR SIGM"/>
    <property type="match status" value="1"/>
</dbReference>
<name>A0ABQ4DUJ2_9ACTN</name>
<dbReference type="NCBIfam" id="TIGR02937">
    <property type="entry name" value="sigma70-ECF"/>
    <property type="match status" value="1"/>
</dbReference>
<evidence type="ECO:0000256" key="3">
    <source>
        <dbReference type="ARBA" id="ARBA00023082"/>
    </source>
</evidence>
<organism evidence="8 9">
    <name type="scientific">Plantactinospora endophytica</name>
    <dbReference type="NCBI Taxonomy" id="673535"/>
    <lineage>
        <taxon>Bacteria</taxon>
        <taxon>Bacillati</taxon>
        <taxon>Actinomycetota</taxon>
        <taxon>Actinomycetes</taxon>
        <taxon>Micromonosporales</taxon>
        <taxon>Micromonosporaceae</taxon>
        <taxon>Plantactinospora</taxon>
    </lineage>
</organism>
<dbReference type="Pfam" id="PF08281">
    <property type="entry name" value="Sigma70_r4_2"/>
    <property type="match status" value="1"/>
</dbReference>
<evidence type="ECO:0000256" key="5">
    <source>
        <dbReference type="ARBA" id="ARBA00023163"/>
    </source>
</evidence>
<dbReference type="InterPro" id="IPR007627">
    <property type="entry name" value="RNA_pol_sigma70_r2"/>
</dbReference>
<dbReference type="SUPFAM" id="SSF88659">
    <property type="entry name" value="Sigma3 and sigma4 domains of RNA polymerase sigma factors"/>
    <property type="match status" value="1"/>
</dbReference>
<dbReference type="EMBL" id="BONW01000003">
    <property type="protein sequence ID" value="GIG86120.1"/>
    <property type="molecule type" value="Genomic_DNA"/>
</dbReference>
<reference evidence="8 9" key="1">
    <citation type="submission" date="2021-01" db="EMBL/GenBank/DDBJ databases">
        <title>Whole genome shotgun sequence of Plantactinospora endophytica NBRC 110450.</title>
        <authorList>
            <person name="Komaki H."/>
            <person name="Tamura T."/>
        </authorList>
    </citation>
    <scope>NUCLEOTIDE SEQUENCE [LARGE SCALE GENOMIC DNA]</scope>
    <source>
        <strain evidence="8 9">NBRC 110450</strain>
    </source>
</reference>
<keyword evidence="5" id="KW-0804">Transcription</keyword>
<evidence type="ECO:0000256" key="2">
    <source>
        <dbReference type="ARBA" id="ARBA00023015"/>
    </source>
</evidence>
<dbReference type="PANTHER" id="PTHR43133">
    <property type="entry name" value="RNA POLYMERASE ECF-TYPE SIGMA FACTO"/>
    <property type="match status" value="1"/>
</dbReference>
<evidence type="ECO:0000259" key="7">
    <source>
        <dbReference type="Pfam" id="PF08281"/>
    </source>
</evidence>
<dbReference type="Proteomes" id="UP000646749">
    <property type="component" value="Unassembled WGS sequence"/>
</dbReference>
<dbReference type="Pfam" id="PF04542">
    <property type="entry name" value="Sigma70_r2"/>
    <property type="match status" value="1"/>
</dbReference>
<evidence type="ECO:0000256" key="1">
    <source>
        <dbReference type="ARBA" id="ARBA00010641"/>
    </source>
</evidence>
<dbReference type="RefSeq" id="WP_203864777.1">
    <property type="nucleotide sequence ID" value="NZ_BONW01000003.1"/>
</dbReference>